<dbReference type="InterPro" id="IPR003439">
    <property type="entry name" value="ABC_transporter-like_ATP-bd"/>
</dbReference>
<gene>
    <name evidence="12" type="ORF">NOF55_09010</name>
</gene>
<keyword evidence="13" id="KW-1185">Reference proteome</keyword>
<evidence type="ECO:0000256" key="1">
    <source>
        <dbReference type="ARBA" id="ARBA00004202"/>
    </source>
</evidence>
<evidence type="ECO:0000256" key="7">
    <source>
        <dbReference type="ARBA" id="ARBA00022840"/>
    </source>
</evidence>
<keyword evidence="3" id="KW-0813">Transport</keyword>
<dbReference type="InterPro" id="IPR051535">
    <property type="entry name" value="Siderophore_ABC-ATPase"/>
</dbReference>
<evidence type="ECO:0000259" key="11">
    <source>
        <dbReference type="PROSITE" id="PS50893"/>
    </source>
</evidence>
<proteinExistence type="inferred from homology"/>
<evidence type="ECO:0000256" key="3">
    <source>
        <dbReference type="ARBA" id="ARBA00022448"/>
    </source>
</evidence>
<keyword evidence="9" id="KW-0406">Ion transport</keyword>
<dbReference type="SUPFAM" id="SSF52540">
    <property type="entry name" value="P-loop containing nucleoside triphosphate hydrolases"/>
    <property type="match status" value="1"/>
</dbReference>
<evidence type="ECO:0000256" key="6">
    <source>
        <dbReference type="ARBA" id="ARBA00022741"/>
    </source>
</evidence>
<keyword evidence="6" id="KW-0547">Nucleotide-binding</keyword>
<sequence length="251" mass="27415">MIEISNVSKTYGNKPVVDGVTLNLPRGGLTSIVGPNGAGKSTLLSMIARLMPMSAGSVTVDGLDVTKTPGDVLARRLSILRQDNHVAARLTVRDLVSFGRYPHSRGRLTAQDLRHVDDAIDYLGLGALSERFLDELSGGQRQRAFVAMVLCQDTDYVLFDEPLNNLDMKHAVSMMRLLARAASDLGKTVVVVIHDINFAAVYSNYIVAMQDGKVIRQGAPDEIVQPDVLEEIFGTPFEVHTFGGRRIATFY</sequence>
<dbReference type="SMART" id="SM00382">
    <property type="entry name" value="AAA"/>
    <property type="match status" value="1"/>
</dbReference>
<name>A0AAE3MZI9_9HYPH</name>
<accession>A0AAE3MZI9</accession>
<dbReference type="GO" id="GO:0006826">
    <property type="term" value="P:iron ion transport"/>
    <property type="evidence" value="ECO:0007669"/>
    <property type="project" value="UniProtKB-KW"/>
</dbReference>
<comment type="similarity">
    <text evidence="2">Belongs to the ABC transporter superfamily.</text>
</comment>
<dbReference type="GO" id="GO:0005524">
    <property type="term" value="F:ATP binding"/>
    <property type="evidence" value="ECO:0007669"/>
    <property type="project" value="UniProtKB-KW"/>
</dbReference>
<dbReference type="GO" id="GO:0016887">
    <property type="term" value="F:ATP hydrolysis activity"/>
    <property type="evidence" value="ECO:0007669"/>
    <property type="project" value="InterPro"/>
</dbReference>
<dbReference type="AlphaFoldDB" id="A0AAE3MZI9"/>
<dbReference type="PROSITE" id="PS50893">
    <property type="entry name" value="ABC_TRANSPORTER_2"/>
    <property type="match status" value="1"/>
</dbReference>
<dbReference type="InterPro" id="IPR003593">
    <property type="entry name" value="AAA+_ATPase"/>
</dbReference>
<dbReference type="PANTHER" id="PTHR42771">
    <property type="entry name" value="IRON(3+)-HYDROXAMATE IMPORT ATP-BINDING PROTEIN FHUC"/>
    <property type="match status" value="1"/>
</dbReference>
<evidence type="ECO:0000256" key="4">
    <source>
        <dbReference type="ARBA" id="ARBA00022475"/>
    </source>
</evidence>
<dbReference type="InterPro" id="IPR027417">
    <property type="entry name" value="P-loop_NTPase"/>
</dbReference>
<keyword evidence="4" id="KW-1003">Cell membrane</keyword>
<evidence type="ECO:0000256" key="10">
    <source>
        <dbReference type="ARBA" id="ARBA00023136"/>
    </source>
</evidence>
<evidence type="ECO:0000256" key="5">
    <source>
        <dbReference type="ARBA" id="ARBA00022496"/>
    </source>
</evidence>
<keyword evidence="7 12" id="KW-0067">ATP-binding</keyword>
<dbReference type="Pfam" id="PF00005">
    <property type="entry name" value="ABC_tran"/>
    <property type="match status" value="1"/>
</dbReference>
<reference evidence="12" key="1">
    <citation type="submission" date="2022-07" db="EMBL/GenBank/DDBJ databases">
        <title>Ectorhizobium quercum gen.nov., sp. nov.</title>
        <authorList>
            <person name="Ma T."/>
            <person name="Li Y."/>
        </authorList>
    </citation>
    <scope>NUCLEOTIDE SEQUENCE</scope>
    <source>
        <strain evidence="12">BDR2-2</strain>
    </source>
</reference>
<evidence type="ECO:0000313" key="12">
    <source>
        <dbReference type="EMBL" id="MCX8997242.1"/>
    </source>
</evidence>
<dbReference type="PANTHER" id="PTHR42771:SF3">
    <property type="entry name" value="PETROBACTIN IMPORT ATP-BINDING PROTEIN YCLP"/>
    <property type="match status" value="1"/>
</dbReference>
<evidence type="ECO:0000256" key="2">
    <source>
        <dbReference type="ARBA" id="ARBA00005417"/>
    </source>
</evidence>
<dbReference type="EMBL" id="JANFPI010000003">
    <property type="protein sequence ID" value="MCX8997242.1"/>
    <property type="molecule type" value="Genomic_DNA"/>
</dbReference>
<organism evidence="12 13">
    <name type="scientific">Ectorhizobium quercum</name>
    <dbReference type="NCBI Taxonomy" id="2965071"/>
    <lineage>
        <taxon>Bacteria</taxon>
        <taxon>Pseudomonadati</taxon>
        <taxon>Pseudomonadota</taxon>
        <taxon>Alphaproteobacteria</taxon>
        <taxon>Hyphomicrobiales</taxon>
        <taxon>Rhizobiaceae</taxon>
        <taxon>Ectorhizobium</taxon>
    </lineage>
</organism>
<evidence type="ECO:0000256" key="8">
    <source>
        <dbReference type="ARBA" id="ARBA00023004"/>
    </source>
</evidence>
<protein>
    <submittedName>
        <fullName evidence="12">ABC transporter ATP-binding protein</fullName>
    </submittedName>
</protein>
<keyword evidence="10" id="KW-0472">Membrane</keyword>
<dbReference type="InterPro" id="IPR017871">
    <property type="entry name" value="ABC_transporter-like_CS"/>
</dbReference>
<dbReference type="Proteomes" id="UP001208771">
    <property type="component" value="Unassembled WGS sequence"/>
</dbReference>
<dbReference type="Gene3D" id="3.40.50.300">
    <property type="entry name" value="P-loop containing nucleotide triphosphate hydrolases"/>
    <property type="match status" value="1"/>
</dbReference>
<dbReference type="GO" id="GO:0005886">
    <property type="term" value="C:plasma membrane"/>
    <property type="evidence" value="ECO:0007669"/>
    <property type="project" value="UniProtKB-SubCell"/>
</dbReference>
<comment type="caution">
    <text evidence="12">The sequence shown here is derived from an EMBL/GenBank/DDBJ whole genome shotgun (WGS) entry which is preliminary data.</text>
</comment>
<evidence type="ECO:0000256" key="9">
    <source>
        <dbReference type="ARBA" id="ARBA00023065"/>
    </source>
</evidence>
<evidence type="ECO:0000313" key="13">
    <source>
        <dbReference type="Proteomes" id="UP001208771"/>
    </source>
</evidence>
<comment type="subcellular location">
    <subcellularLocation>
        <location evidence="1">Cell membrane</location>
        <topology evidence="1">Peripheral membrane protein</topology>
    </subcellularLocation>
</comment>
<keyword evidence="5" id="KW-0410">Iron transport</keyword>
<dbReference type="RefSeq" id="WP_306411036.1">
    <property type="nucleotide sequence ID" value="NZ_JANFPI010000003.1"/>
</dbReference>
<keyword evidence="8" id="KW-0408">Iron</keyword>
<dbReference type="CDD" id="cd03214">
    <property type="entry name" value="ABC_Iron-Siderophores_B12_Hemin"/>
    <property type="match status" value="1"/>
</dbReference>
<dbReference type="FunFam" id="3.40.50.300:FF:000134">
    <property type="entry name" value="Iron-enterobactin ABC transporter ATP-binding protein"/>
    <property type="match status" value="1"/>
</dbReference>
<dbReference type="PROSITE" id="PS00211">
    <property type="entry name" value="ABC_TRANSPORTER_1"/>
    <property type="match status" value="1"/>
</dbReference>
<feature type="domain" description="ABC transporter" evidence="11">
    <location>
        <begin position="2"/>
        <end position="236"/>
    </location>
</feature>